<evidence type="ECO:0000313" key="2">
    <source>
        <dbReference type="Proteomes" id="UP000217895"/>
    </source>
</evidence>
<reference evidence="1 2" key="1">
    <citation type="submission" date="2017-06" db="EMBL/GenBank/DDBJ databases">
        <title>Genome sequencing of cyanobaciteial culture collection at National Institute for Environmental Studies (NIES).</title>
        <authorList>
            <person name="Hirose Y."/>
            <person name="Shimura Y."/>
            <person name="Fujisawa T."/>
            <person name="Nakamura Y."/>
            <person name="Kawachi M."/>
        </authorList>
    </citation>
    <scope>NUCLEOTIDE SEQUENCE [LARGE SCALE GENOMIC DNA]</scope>
    <source>
        <strain evidence="1 2">NIES-2135</strain>
    </source>
</reference>
<dbReference type="AlphaFoldDB" id="A0A1Z4JGV7"/>
<dbReference type="Proteomes" id="UP000217895">
    <property type="component" value="Chromosome"/>
</dbReference>
<sequence length="43" mass="5087">MPETVIIPIELYQQLLDYLKDRTILSNQAKELVKQLEQSREAK</sequence>
<evidence type="ECO:0000313" key="1">
    <source>
        <dbReference type="EMBL" id="BAY55903.1"/>
    </source>
</evidence>
<protein>
    <submittedName>
        <fullName evidence="1">Uncharacterized protein</fullName>
    </submittedName>
</protein>
<organism evidence="1 2">
    <name type="scientific">Leptolyngbya boryana NIES-2135</name>
    <dbReference type="NCBI Taxonomy" id="1973484"/>
    <lineage>
        <taxon>Bacteria</taxon>
        <taxon>Bacillati</taxon>
        <taxon>Cyanobacteriota</taxon>
        <taxon>Cyanophyceae</taxon>
        <taxon>Leptolyngbyales</taxon>
        <taxon>Leptolyngbyaceae</taxon>
        <taxon>Leptolyngbya group</taxon>
        <taxon>Leptolyngbya</taxon>
    </lineage>
</organism>
<name>A0A1Z4JGV7_LEPBY</name>
<dbReference type="EMBL" id="AP018203">
    <property type="protein sequence ID" value="BAY55903.1"/>
    <property type="molecule type" value="Genomic_DNA"/>
</dbReference>
<accession>A0A1Z4JGV7</accession>
<keyword evidence="2" id="KW-1185">Reference proteome</keyword>
<gene>
    <name evidence="1" type="ORF">NIES2135_27280</name>
</gene>
<proteinExistence type="predicted"/>